<dbReference type="EC" id="2.5.1.54" evidence="8"/>
<reference evidence="10" key="2">
    <citation type="journal article" date="2015" name="Genome Announc.">
        <title>Draft Genome Sequence of Filamentous Marine Cyanobacterium Lyngbya confervoides Strain BDU141951.</title>
        <authorList>
            <person name="Chandrababunaidu M.M."/>
            <person name="Sen D."/>
            <person name="Tripathy S."/>
        </authorList>
    </citation>
    <scope>NUCLEOTIDE SEQUENCE</scope>
    <source>
        <strain evidence="10">BDU141951</strain>
    </source>
</reference>
<dbReference type="PIRSF" id="PIRSF001361">
    <property type="entry name" value="DAHP_synthase"/>
    <property type="match status" value="1"/>
</dbReference>
<evidence type="ECO:0000256" key="5">
    <source>
        <dbReference type="ARBA" id="ARBA00022679"/>
    </source>
</evidence>
<keyword evidence="6 8" id="KW-0057">Aromatic amino acid biosynthesis</keyword>
<dbReference type="SUPFAM" id="SSF51569">
    <property type="entry name" value="Aldolase"/>
    <property type="match status" value="1"/>
</dbReference>
<dbReference type="GO" id="GO:0009073">
    <property type="term" value="P:aromatic amino acid family biosynthetic process"/>
    <property type="evidence" value="ECO:0007669"/>
    <property type="project" value="UniProtKB-KW"/>
</dbReference>
<dbReference type="PANTHER" id="PTHR21225">
    <property type="entry name" value="PHOSPHO-2-DEHYDRO-3-DEOXYHEPTONATE ALDOLASE DAHP SYNTHETASE"/>
    <property type="match status" value="1"/>
</dbReference>
<comment type="catalytic activity">
    <reaction evidence="7 8">
        <text>D-erythrose 4-phosphate + phosphoenolpyruvate + H2O = 7-phospho-2-dehydro-3-deoxy-D-arabino-heptonate + phosphate</text>
        <dbReference type="Rhea" id="RHEA:14717"/>
        <dbReference type="ChEBI" id="CHEBI:15377"/>
        <dbReference type="ChEBI" id="CHEBI:16897"/>
        <dbReference type="ChEBI" id="CHEBI:43474"/>
        <dbReference type="ChEBI" id="CHEBI:58394"/>
        <dbReference type="ChEBI" id="CHEBI:58702"/>
        <dbReference type="EC" id="2.5.1.54"/>
    </reaction>
</comment>
<comment type="pathway">
    <text evidence="2 8">Metabolic intermediate biosynthesis; chorismate biosynthesis; chorismate from D-erythrose 4-phosphate and phosphoenolpyruvate: step 1/7.</text>
</comment>
<dbReference type="GO" id="GO:0009423">
    <property type="term" value="P:chorismate biosynthetic process"/>
    <property type="evidence" value="ECO:0007669"/>
    <property type="project" value="UniProtKB-UniPathway"/>
</dbReference>
<dbReference type="Gene3D" id="3.20.20.70">
    <property type="entry name" value="Aldolase class I"/>
    <property type="match status" value="1"/>
</dbReference>
<name>A0A0C1URW3_9CYAN</name>
<feature type="domain" description="DAHP synthetase I/KDSA" evidence="9">
    <location>
        <begin position="56"/>
        <end position="344"/>
    </location>
</feature>
<evidence type="ECO:0000259" key="9">
    <source>
        <dbReference type="Pfam" id="PF00793"/>
    </source>
</evidence>
<dbReference type="GO" id="GO:0005737">
    <property type="term" value="C:cytoplasm"/>
    <property type="evidence" value="ECO:0007669"/>
    <property type="project" value="TreeGrafter"/>
</dbReference>
<dbReference type="FunFam" id="3.20.20.70:FF:000005">
    <property type="entry name" value="Phospho-2-dehydro-3-deoxyheptonate aldolase"/>
    <property type="match status" value="1"/>
</dbReference>
<dbReference type="NCBIfam" id="NF009395">
    <property type="entry name" value="PRK12755.1"/>
    <property type="match status" value="1"/>
</dbReference>
<sequence length="362" mass="39594">MSETLRPLQPIENLHITGYEELPPPDEVKQALPLRGRALETVLEGHRAVKATLDREESRLIVIVGPCSIHNPEEALEYARRLKKLADELAEDLLILMRVYFEKPRTSVGWEGLIYDPYLDGSHRIDHGIRIGRKLMLDIAEVGLPIAIEALDLISPQYLQDLVSWTAIGARTTESPTHRKLASGISSAIGFKNNVDGELMVAINAIRSASANHSFISVTGEGKVAVFRTEGNPHCHVILRGGKSPNYDAESVAACEAALAKAGHQPNVMIDCSHGNSRKDWRKQLEVLKAVSQQIQDGSQSIIGVMLESNLNEGNQPIPDDPEDIRPGVSITDPCVGWEMTEIALRELAAAVGPALKARGTR</sequence>
<dbReference type="EMBL" id="JTHE02000003">
    <property type="protein sequence ID" value="NEV68806.1"/>
    <property type="molecule type" value="Genomic_DNA"/>
</dbReference>
<evidence type="ECO:0000256" key="8">
    <source>
        <dbReference type="PIRNR" id="PIRNR001361"/>
    </source>
</evidence>
<comment type="function">
    <text evidence="1 8">Stereospecific condensation of phosphoenolpyruvate (PEP) and D-erythrose-4-phosphate (E4P) giving rise to 3-deoxy-D-arabino-heptulosonate-7-phosphate (DAHP).</text>
</comment>
<dbReference type="GO" id="GO:0003849">
    <property type="term" value="F:3-deoxy-7-phosphoheptulonate synthase activity"/>
    <property type="evidence" value="ECO:0007669"/>
    <property type="project" value="UniProtKB-EC"/>
</dbReference>
<comment type="similarity">
    <text evidence="3 8">Belongs to the class-I DAHP synthase family.</text>
</comment>
<reference evidence="10" key="3">
    <citation type="submission" date="2020-02" db="EMBL/GenBank/DDBJ databases">
        <authorList>
            <person name="Sarangi A.N."/>
            <person name="Ghosh S."/>
            <person name="Mukherjee M."/>
            <person name="Tripathy S."/>
        </authorList>
    </citation>
    <scope>NUCLEOTIDE SEQUENCE</scope>
    <source>
        <strain evidence="10">BDU141951</strain>
    </source>
</reference>
<evidence type="ECO:0000256" key="2">
    <source>
        <dbReference type="ARBA" id="ARBA00004688"/>
    </source>
</evidence>
<evidence type="ECO:0000256" key="7">
    <source>
        <dbReference type="ARBA" id="ARBA00047508"/>
    </source>
</evidence>
<evidence type="ECO:0000256" key="4">
    <source>
        <dbReference type="ARBA" id="ARBA00022605"/>
    </source>
</evidence>
<keyword evidence="4 8" id="KW-0028">Amino-acid biosynthesis</keyword>
<comment type="caution">
    <text evidence="10">The sequence shown here is derived from an EMBL/GenBank/DDBJ whole genome shotgun (WGS) entry which is preliminary data.</text>
</comment>
<dbReference type="Pfam" id="PF00793">
    <property type="entry name" value="DAHP_synth_1"/>
    <property type="match status" value="1"/>
</dbReference>
<gene>
    <name evidence="10" type="ORF">QQ91_017015</name>
</gene>
<evidence type="ECO:0000256" key="6">
    <source>
        <dbReference type="ARBA" id="ARBA00023141"/>
    </source>
</evidence>
<dbReference type="AlphaFoldDB" id="A0A0C1URW3"/>
<evidence type="ECO:0000256" key="1">
    <source>
        <dbReference type="ARBA" id="ARBA00003726"/>
    </source>
</evidence>
<dbReference type="NCBIfam" id="TIGR00034">
    <property type="entry name" value="aroFGH"/>
    <property type="match status" value="1"/>
</dbReference>
<accession>A0A0C1URW3</accession>
<dbReference type="InterPro" id="IPR013785">
    <property type="entry name" value="Aldolase_TIM"/>
</dbReference>
<reference evidence="10" key="1">
    <citation type="submission" date="2014-11" db="EMBL/GenBank/DDBJ databases">
        <authorList>
            <person name="Malar M.C."/>
            <person name="Sen D."/>
            <person name="Tripathy S."/>
        </authorList>
    </citation>
    <scope>NUCLEOTIDE SEQUENCE</scope>
    <source>
        <strain evidence="10">BDU141951</strain>
    </source>
</reference>
<dbReference type="UniPathway" id="UPA00053">
    <property type="reaction ID" value="UER00084"/>
</dbReference>
<proteinExistence type="inferred from homology"/>
<evidence type="ECO:0000256" key="3">
    <source>
        <dbReference type="ARBA" id="ARBA00007985"/>
    </source>
</evidence>
<protein>
    <recommendedName>
        <fullName evidence="8">Phospho-2-dehydro-3-deoxyheptonate aldolase</fullName>
        <ecNumber evidence="8">2.5.1.54</ecNumber>
    </recommendedName>
</protein>
<evidence type="ECO:0000313" key="10">
    <source>
        <dbReference type="EMBL" id="NEV68806.1"/>
    </source>
</evidence>
<keyword evidence="5 8" id="KW-0808">Transferase</keyword>
<dbReference type="InterPro" id="IPR006218">
    <property type="entry name" value="DAHP1/KDSA"/>
</dbReference>
<dbReference type="InterPro" id="IPR006219">
    <property type="entry name" value="DAHP_synth_1"/>
</dbReference>
<dbReference type="PANTHER" id="PTHR21225:SF12">
    <property type="entry name" value="PHOSPHO-2-DEHYDRO-3-DEOXYHEPTONATE ALDOLASE, TYROSINE-INHIBITED"/>
    <property type="match status" value="1"/>
</dbReference>
<dbReference type="GO" id="GO:0008652">
    <property type="term" value="P:amino acid biosynthetic process"/>
    <property type="evidence" value="ECO:0007669"/>
    <property type="project" value="UniProtKB-KW"/>
</dbReference>
<organism evidence="10">
    <name type="scientific">Lyngbya confervoides BDU141951</name>
    <dbReference type="NCBI Taxonomy" id="1574623"/>
    <lineage>
        <taxon>Bacteria</taxon>
        <taxon>Bacillati</taxon>
        <taxon>Cyanobacteriota</taxon>
        <taxon>Cyanophyceae</taxon>
        <taxon>Oscillatoriophycideae</taxon>
        <taxon>Oscillatoriales</taxon>
        <taxon>Microcoleaceae</taxon>
        <taxon>Lyngbya</taxon>
    </lineage>
</organism>